<dbReference type="InterPro" id="IPR050546">
    <property type="entry name" value="Glycosyl_Hydrlase_16"/>
</dbReference>
<feature type="domain" description="GH16" evidence="3">
    <location>
        <begin position="73"/>
        <end position="330"/>
    </location>
</feature>
<comment type="similarity">
    <text evidence="1">Belongs to the glycosyl hydrolase 16 family.</text>
</comment>
<dbReference type="Proteomes" id="UP001431199">
    <property type="component" value="Unassembled WGS sequence"/>
</dbReference>
<dbReference type="PANTHER" id="PTHR10963:SF55">
    <property type="entry name" value="GLYCOSIDE HYDROLASE FAMILY 16 PROTEIN"/>
    <property type="match status" value="1"/>
</dbReference>
<gene>
    <name evidence="4" type="ORF">N5B56_10640</name>
</gene>
<keyword evidence="4" id="KW-0378">Hydrolase</keyword>
<comment type="caution">
    <text evidence="4">The sequence shown here is derived from an EMBL/GenBank/DDBJ whole genome shotgun (WGS) entry which is preliminary data.</text>
</comment>
<dbReference type="Pfam" id="PF00722">
    <property type="entry name" value="Glyco_hydro_16"/>
    <property type="match status" value="1"/>
</dbReference>
<protein>
    <submittedName>
        <fullName evidence="4">Glycoside hydrolase family 16 protein</fullName>
    </submittedName>
</protein>
<dbReference type="Gene3D" id="2.60.120.200">
    <property type="match status" value="1"/>
</dbReference>
<dbReference type="PROSITE" id="PS51762">
    <property type="entry name" value="GH16_2"/>
    <property type="match status" value="1"/>
</dbReference>
<accession>A0ABT2M1Y7</accession>
<keyword evidence="2" id="KW-0732">Signal</keyword>
<dbReference type="PANTHER" id="PTHR10963">
    <property type="entry name" value="GLYCOSYL HYDROLASE-RELATED"/>
    <property type="match status" value="1"/>
</dbReference>
<evidence type="ECO:0000256" key="1">
    <source>
        <dbReference type="ARBA" id="ARBA00006865"/>
    </source>
</evidence>
<organism evidence="4 5">
    <name type="scientific">Eubacterium album</name>
    <dbReference type="NCBI Taxonomy" id="2978477"/>
    <lineage>
        <taxon>Bacteria</taxon>
        <taxon>Bacillati</taxon>
        <taxon>Bacillota</taxon>
        <taxon>Clostridia</taxon>
        <taxon>Eubacteriales</taxon>
        <taxon>Eubacteriaceae</taxon>
        <taxon>Eubacterium</taxon>
    </lineage>
</organism>
<dbReference type="RefSeq" id="WP_022088816.1">
    <property type="nucleotide sequence ID" value="NZ_JAODBU010000010.1"/>
</dbReference>
<dbReference type="GO" id="GO:0016787">
    <property type="term" value="F:hydrolase activity"/>
    <property type="evidence" value="ECO:0007669"/>
    <property type="project" value="UniProtKB-KW"/>
</dbReference>
<proteinExistence type="inferred from homology"/>
<reference evidence="4" key="1">
    <citation type="submission" date="2022-09" db="EMBL/GenBank/DDBJ databases">
        <title>Eubacterium sp. LFL-14 isolated from human feces.</title>
        <authorList>
            <person name="Liu F."/>
        </authorList>
    </citation>
    <scope>NUCLEOTIDE SEQUENCE</scope>
    <source>
        <strain evidence="4">LFL-14</strain>
    </source>
</reference>
<dbReference type="InterPro" id="IPR000757">
    <property type="entry name" value="Beta-glucanase-like"/>
</dbReference>
<feature type="chain" id="PRO_5046546810" evidence="2">
    <location>
        <begin position="21"/>
        <end position="338"/>
    </location>
</feature>
<dbReference type="CDD" id="cd08023">
    <property type="entry name" value="GH16_laminarinase_like"/>
    <property type="match status" value="1"/>
</dbReference>
<name>A0ABT2M1Y7_9FIRM</name>
<keyword evidence="5" id="KW-1185">Reference proteome</keyword>
<evidence type="ECO:0000256" key="2">
    <source>
        <dbReference type="SAM" id="SignalP"/>
    </source>
</evidence>
<dbReference type="EMBL" id="JAODBU010000010">
    <property type="protein sequence ID" value="MCT7399536.1"/>
    <property type="molecule type" value="Genomic_DNA"/>
</dbReference>
<dbReference type="PROSITE" id="PS51257">
    <property type="entry name" value="PROKAR_LIPOPROTEIN"/>
    <property type="match status" value="1"/>
</dbReference>
<dbReference type="SUPFAM" id="SSF49899">
    <property type="entry name" value="Concanavalin A-like lectins/glucanases"/>
    <property type="match status" value="1"/>
</dbReference>
<dbReference type="InterPro" id="IPR013320">
    <property type="entry name" value="ConA-like_dom_sf"/>
</dbReference>
<evidence type="ECO:0000313" key="5">
    <source>
        <dbReference type="Proteomes" id="UP001431199"/>
    </source>
</evidence>
<evidence type="ECO:0000313" key="4">
    <source>
        <dbReference type="EMBL" id="MCT7399536.1"/>
    </source>
</evidence>
<evidence type="ECO:0000259" key="3">
    <source>
        <dbReference type="PROSITE" id="PS51762"/>
    </source>
</evidence>
<sequence length="338" mass="38550">MKRKLTAICMIFATAFAVVACQSSDKSQTNNTKDKTETQTVKERIANSIPDRYDDYGETKPADYYVKADGFDYDYSNLNYKLVWSDEFDYEGLPDESKWTYDIGKGQGGWGNGELQKYTDKGNAWVKDGKLTIELRKEQDEFGKDMYTSARIKTKGKADFRYGKFEIKAKLPKGKGTWPAIWMLPSSTTEYGGWPMSGEIDIMEHVGYLQNIIHSNVHCQKYNGLDGSNKGWAKKVEGVSEEFHTYGFEWLPDKLIFTVDGETIFTYDPDEYVGNSKNVTKDEWPFDKEFHLIMNIAYGGSWGGSSGTDDECLPQQMQVDYVRVYQSDVISALAEKEK</sequence>
<feature type="signal peptide" evidence="2">
    <location>
        <begin position="1"/>
        <end position="20"/>
    </location>
</feature>